<dbReference type="InterPro" id="IPR001031">
    <property type="entry name" value="Thioesterase"/>
</dbReference>
<dbReference type="PANTHER" id="PTHR11487">
    <property type="entry name" value="THIOESTERASE"/>
    <property type="match status" value="1"/>
</dbReference>
<gene>
    <name evidence="3" type="ORF">P8A18_19560</name>
</gene>
<evidence type="ECO:0000313" key="3">
    <source>
        <dbReference type="EMBL" id="WLQ35482.1"/>
    </source>
</evidence>
<dbReference type="GO" id="GO:0016787">
    <property type="term" value="F:hydrolase activity"/>
    <property type="evidence" value="ECO:0007669"/>
    <property type="project" value="UniProtKB-KW"/>
</dbReference>
<dbReference type="PANTHER" id="PTHR11487:SF0">
    <property type="entry name" value="S-ACYL FATTY ACID SYNTHASE THIOESTERASE, MEDIUM CHAIN"/>
    <property type="match status" value="1"/>
</dbReference>
<dbReference type="InterPro" id="IPR012223">
    <property type="entry name" value="TEII"/>
</dbReference>
<dbReference type="Proteomes" id="UP001239522">
    <property type="component" value="Chromosome"/>
</dbReference>
<protein>
    <submittedName>
        <fullName evidence="3">Alpha/beta fold hydrolase</fullName>
    </submittedName>
</protein>
<dbReference type="Pfam" id="PF00975">
    <property type="entry name" value="Thioesterase"/>
    <property type="match status" value="1"/>
</dbReference>
<feature type="domain" description="Thioesterase" evidence="2">
    <location>
        <begin position="25"/>
        <end position="240"/>
    </location>
</feature>
<keyword evidence="4" id="KW-1185">Reference proteome</keyword>
<dbReference type="RefSeq" id="WP_306056183.1">
    <property type="nucleotide sequence ID" value="NZ_CP120997.1"/>
</dbReference>
<sequence length="257" mass="27749">MSVSTRPQNERWIVGRMAVGTVRTRLICVPQSGAGAGAFAGWRKHIPQGYELAPVELPGRGTREAEPMPADFGTLADRLLTGLTPEFGMPYVLFGHSFGGALVYELSRRIEDRGLPAPVATVVSGFRAPHTPPTTAMYEASDEELLDWLIRNGGMPEELLAYKAFVRQIMGYIRTDLRIAESYSLDEPAPLPGPLHVFGGTDDQVTPPGRLPEWRACAGSDFSLTLLPGGHNYPHADPATMVAALMNVLASTPSHTG</sequence>
<dbReference type="Gene3D" id="3.40.50.1820">
    <property type="entry name" value="alpha/beta hydrolase"/>
    <property type="match status" value="1"/>
</dbReference>
<dbReference type="SUPFAM" id="SSF53474">
    <property type="entry name" value="alpha/beta-Hydrolases"/>
    <property type="match status" value="1"/>
</dbReference>
<evidence type="ECO:0000313" key="4">
    <source>
        <dbReference type="Proteomes" id="UP001239522"/>
    </source>
</evidence>
<evidence type="ECO:0000256" key="1">
    <source>
        <dbReference type="ARBA" id="ARBA00007169"/>
    </source>
</evidence>
<comment type="similarity">
    <text evidence="1">Belongs to the thioesterase family.</text>
</comment>
<keyword evidence="3" id="KW-0378">Hydrolase</keyword>
<reference evidence="3 4" key="1">
    <citation type="submission" date="2023-03" db="EMBL/GenBank/DDBJ databases">
        <title>Isolation and description of six Streptomyces strains from soil environments, able to metabolize different microbial glucans.</title>
        <authorList>
            <person name="Widen T."/>
            <person name="Larsbrink J."/>
        </authorList>
    </citation>
    <scope>NUCLEOTIDE SEQUENCE [LARGE SCALE GENOMIC DNA]</scope>
    <source>
        <strain evidence="3 4">Mut1</strain>
    </source>
</reference>
<dbReference type="EMBL" id="CP120997">
    <property type="protein sequence ID" value="WLQ35482.1"/>
    <property type="molecule type" value="Genomic_DNA"/>
</dbReference>
<dbReference type="InterPro" id="IPR029058">
    <property type="entry name" value="AB_hydrolase_fold"/>
</dbReference>
<organism evidence="3 4">
    <name type="scientific">Streptomyces castrisilvae</name>
    <dbReference type="NCBI Taxonomy" id="3033811"/>
    <lineage>
        <taxon>Bacteria</taxon>
        <taxon>Bacillati</taxon>
        <taxon>Actinomycetota</taxon>
        <taxon>Actinomycetes</taxon>
        <taxon>Kitasatosporales</taxon>
        <taxon>Streptomycetaceae</taxon>
        <taxon>Streptomyces</taxon>
    </lineage>
</organism>
<evidence type="ECO:0000259" key="2">
    <source>
        <dbReference type="Pfam" id="PF00975"/>
    </source>
</evidence>
<name>A0ABY9HLQ4_9ACTN</name>
<proteinExistence type="inferred from homology"/>
<accession>A0ABY9HLQ4</accession>